<dbReference type="PRINTS" id="PR00086">
    <property type="entry name" value="LLDHDRGNASE"/>
</dbReference>
<dbReference type="SUPFAM" id="SSF56327">
    <property type="entry name" value="LDH C-terminal domain-like"/>
    <property type="match status" value="1"/>
</dbReference>
<dbReference type="Pfam" id="PF00056">
    <property type="entry name" value="Ldh_1_N"/>
    <property type="match status" value="1"/>
</dbReference>
<dbReference type="PANTHER" id="PTHR43128:SF16">
    <property type="entry name" value="L-LACTATE DEHYDROGENASE"/>
    <property type="match status" value="1"/>
</dbReference>
<keyword evidence="2" id="KW-0520">NAD</keyword>
<dbReference type="GO" id="GO:0006089">
    <property type="term" value="P:lactate metabolic process"/>
    <property type="evidence" value="ECO:0007669"/>
    <property type="project" value="TreeGrafter"/>
</dbReference>
<dbReference type="Proteomes" id="UP000318186">
    <property type="component" value="Unassembled WGS sequence"/>
</dbReference>
<organism evidence="4 5">
    <name type="scientific">Streptomyces brevispora</name>
    <dbReference type="NCBI Taxonomy" id="887462"/>
    <lineage>
        <taxon>Bacteria</taxon>
        <taxon>Bacillati</taxon>
        <taxon>Actinomycetota</taxon>
        <taxon>Actinomycetes</taxon>
        <taxon>Kitasatosporales</taxon>
        <taxon>Streptomycetaceae</taxon>
        <taxon>Streptomyces</taxon>
    </lineage>
</organism>
<evidence type="ECO:0000259" key="3">
    <source>
        <dbReference type="Pfam" id="PF00056"/>
    </source>
</evidence>
<reference evidence="4 5" key="1">
    <citation type="submission" date="2019-06" db="EMBL/GenBank/DDBJ databases">
        <title>Sequencing the genomes of 1000 actinobacteria strains.</title>
        <authorList>
            <person name="Klenk H.-P."/>
        </authorList>
    </citation>
    <scope>NUCLEOTIDE SEQUENCE [LARGE SCALE GENOMIC DNA]</scope>
    <source>
        <strain evidence="4 5">DSM 42059</strain>
    </source>
</reference>
<evidence type="ECO:0000256" key="2">
    <source>
        <dbReference type="ARBA" id="ARBA00023027"/>
    </source>
</evidence>
<evidence type="ECO:0000313" key="4">
    <source>
        <dbReference type="EMBL" id="TWG06421.1"/>
    </source>
</evidence>
<proteinExistence type="predicted"/>
<dbReference type="SUPFAM" id="SSF51735">
    <property type="entry name" value="NAD(P)-binding Rossmann-fold domains"/>
    <property type="match status" value="1"/>
</dbReference>
<dbReference type="Gene3D" id="3.40.50.720">
    <property type="entry name" value="NAD(P)-binding Rossmann-like Domain"/>
    <property type="match status" value="1"/>
</dbReference>
<protein>
    <submittedName>
        <fullName evidence="4">Malate/lactate dehydrogenase</fullName>
    </submittedName>
</protein>
<dbReference type="InterPro" id="IPR001557">
    <property type="entry name" value="L-lactate/malate_DH"/>
</dbReference>
<evidence type="ECO:0000313" key="5">
    <source>
        <dbReference type="Proteomes" id="UP000318186"/>
    </source>
</evidence>
<dbReference type="GO" id="GO:0004459">
    <property type="term" value="F:L-lactate dehydrogenase (NAD+) activity"/>
    <property type="evidence" value="ECO:0007669"/>
    <property type="project" value="TreeGrafter"/>
</dbReference>
<dbReference type="PANTHER" id="PTHR43128">
    <property type="entry name" value="L-2-HYDROXYCARBOXYLATE DEHYDROGENASE (NAD(P)(+))"/>
    <property type="match status" value="1"/>
</dbReference>
<gene>
    <name evidence="4" type="ORF">FHX80_114916</name>
</gene>
<feature type="domain" description="Lactate/malate dehydrogenase N-terminal" evidence="3">
    <location>
        <begin position="474"/>
        <end position="605"/>
    </location>
</feature>
<comment type="caution">
    <text evidence="4">The sequence shown here is derived from an EMBL/GenBank/DDBJ whole genome shotgun (WGS) entry which is preliminary data.</text>
</comment>
<keyword evidence="1" id="KW-0560">Oxidoreductase</keyword>
<name>A0A561V486_9ACTN</name>
<evidence type="ECO:0000256" key="1">
    <source>
        <dbReference type="ARBA" id="ARBA00023002"/>
    </source>
</evidence>
<dbReference type="AlphaFoldDB" id="A0A561V486"/>
<dbReference type="InterPro" id="IPR036291">
    <property type="entry name" value="NAD(P)-bd_dom_sf"/>
</dbReference>
<dbReference type="Gene3D" id="3.90.110.10">
    <property type="entry name" value="Lactate dehydrogenase/glycoside hydrolase, family 4, C-terminal"/>
    <property type="match status" value="1"/>
</dbReference>
<dbReference type="NCBIfam" id="NF033519">
    <property type="entry name" value="transpos_ISAzo13"/>
    <property type="match status" value="1"/>
</dbReference>
<accession>A0A561V486</accession>
<dbReference type="EMBL" id="VIWW01000001">
    <property type="protein sequence ID" value="TWG06421.1"/>
    <property type="molecule type" value="Genomic_DNA"/>
</dbReference>
<sequence>MGRFDELIGSLEEKFGAVTPYLDERQRRVLYAAEARQLGHGGIAAVARAAGVSKGCVSRGLAELDAGRVPDGRVRRPGAGRPALSEKDPGLVPALLALVEDTTQGDPIGPLTWTTKSLRRLADELAAQGRKVGRDTVAALLKAAGFSLRGNARVLAGSHHPDRDAQFRHINDTVKTFLDGGDPVISVDTKKEQIGLFGQAGREWRPPGAPVKVLDHDFPTHATGTAIPYGIYDVARNTGYVVIGTDHDTASFAVACLRRWWREEGRSAYPSATRLLITADGGGSNSSRAKTWKANLALLASETGLEITVCHLPPGTSKWNRVEHRLFSFISMNWRARPLTSYDVALNLISSTTTRTGLTVTARLDTSSYPTGIEISQQHAAALTIHPDAFHGEWNYTIPPQPGIPDVPLHPPGPRSHPRHAHTFGATLATHPLLTGLDRHDLDRLTADIRDRLDALPPKHDSHHARGGGGMTSIGLIGAGAVGQAVGTLLTASHWCSTVMVASGTGRTASGLVTDLDDMRQVTGSLVRVRHATLTEMTACDAVVVCPRAMFTNTARTDIRMAGLAANAPLITRLARKFTGYRGMVIMVTNPVDVMSRLFATVSGCDTVLGVGSNTDSARYRLTLARHLGTPASSVQGHVIGEHGEHAVICASSTTVNGQSVQVPIEEVRAELSQRPARISTGIGRTRSGPAGATMSALTHVLGITDGVSELSAPWRGVWLGIPLHFTAGHPTVSMPSLNPSEAARLQAAETKVRTAFDHITQETRIR</sequence>
<dbReference type="InterPro" id="IPR011518">
    <property type="entry name" value="Transposase_36"/>
</dbReference>
<dbReference type="InterPro" id="IPR015955">
    <property type="entry name" value="Lactate_DH/Glyco_Ohase_4_C"/>
</dbReference>
<dbReference type="InterPro" id="IPR001236">
    <property type="entry name" value="Lactate/malate_DH_N"/>
</dbReference>
<dbReference type="Pfam" id="PF07592">
    <property type="entry name" value="DDE_Tnp_ISAZ013"/>
    <property type="match status" value="1"/>
</dbReference>